<gene>
    <name evidence="9" type="ORF">FJV41_34550</name>
</gene>
<reference evidence="9 10" key="1">
    <citation type="submission" date="2019-06" db="EMBL/GenBank/DDBJ databases">
        <authorList>
            <person name="Livingstone P."/>
            <person name="Whitworth D."/>
        </authorList>
    </citation>
    <scope>NUCLEOTIDE SEQUENCE [LARGE SCALE GENOMIC DNA]</scope>
    <source>
        <strain evidence="9 10">AM401</strain>
    </source>
</reference>
<evidence type="ECO:0000259" key="8">
    <source>
        <dbReference type="PROSITE" id="PS50253"/>
    </source>
</evidence>
<dbReference type="GO" id="GO:0004129">
    <property type="term" value="F:cytochrome-c oxidase activity"/>
    <property type="evidence" value="ECO:0007669"/>
    <property type="project" value="InterPro"/>
</dbReference>
<dbReference type="PANTHER" id="PTHR11403">
    <property type="entry name" value="CYTOCHROME C OXIDASE SUBUNIT III"/>
    <property type="match status" value="1"/>
</dbReference>
<dbReference type="Gene3D" id="1.20.120.80">
    <property type="entry name" value="Cytochrome c oxidase, subunit III, four-helix bundle"/>
    <property type="match status" value="1"/>
</dbReference>
<feature type="transmembrane region" description="Helical" evidence="7">
    <location>
        <begin position="202"/>
        <end position="220"/>
    </location>
</feature>
<dbReference type="InterPro" id="IPR035973">
    <property type="entry name" value="Cyt_c_oxidase_su3-like_sf"/>
</dbReference>
<dbReference type="InterPro" id="IPR024791">
    <property type="entry name" value="Cyt_c/ubiquinol_Oxase_su3"/>
</dbReference>
<keyword evidence="4 7" id="KW-1133">Transmembrane helix</keyword>
<dbReference type="InterPro" id="IPR013833">
    <property type="entry name" value="Cyt_c_oxidase_su3_a-hlx"/>
</dbReference>
<dbReference type="OrthoDB" id="9810850at2"/>
<dbReference type="Proteomes" id="UP000315369">
    <property type="component" value="Unassembled WGS sequence"/>
</dbReference>
<comment type="subcellular location">
    <subcellularLocation>
        <location evidence="6">Cell membrane</location>
        <topology evidence="6">Multi-pass membrane protein</topology>
    </subcellularLocation>
    <subcellularLocation>
        <location evidence="1">Membrane</location>
        <topology evidence="1">Multi-pass membrane protein</topology>
    </subcellularLocation>
</comment>
<dbReference type="EMBL" id="VIFM01000192">
    <property type="protein sequence ID" value="TQF11377.1"/>
    <property type="molecule type" value="Genomic_DNA"/>
</dbReference>
<evidence type="ECO:0000256" key="2">
    <source>
        <dbReference type="ARBA" id="ARBA00010581"/>
    </source>
</evidence>
<dbReference type="AlphaFoldDB" id="A0A540WR29"/>
<evidence type="ECO:0000256" key="4">
    <source>
        <dbReference type="ARBA" id="ARBA00022989"/>
    </source>
</evidence>
<dbReference type="RefSeq" id="WP_141646865.1">
    <property type="nucleotide sequence ID" value="NZ_VIFM01000192.1"/>
</dbReference>
<proteinExistence type="inferred from homology"/>
<dbReference type="GO" id="GO:0005886">
    <property type="term" value="C:plasma membrane"/>
    <property type="evidence" value="ECO:0007669"/>
    <property type="project" value="UniProtKB-SubCell"/>
</dbReference>
<evidence type="ECO:0000256" key="1">
    <source>
        <dbReference type="ARBA" id="ARBA00004141"/>
    </source>
</evidence>
<feature type="transmembrane region" description="Helical" evidence="7">
    <location>
        <begin position="36"/>
        <end position="59"/>
    </location>
</feature>
<evidence type="ECO:0000313" key="9">
    <source>
        <dbReference type="EMBL" id="TQF11377.1"/>
    </source>
</evidence>
<sequence>MQSSAHTADGTANVPRLAEHFASLEVQNHAARLGMWLFLATEILLFAGLFVCYGCYRFLFPEAWAAGSRSLDLTMGTVNTIVLITSSLTAALAVHYAKEGKNKMVGVMFALTLVMAVGFLVIKYFEYAHKFHIGTLPGRYYFYEGMQMPGITLYFTVYFCSTALHALHVIIGMTVLAVAMVRAFKKKDFGPNNYTMVELGSMYWHLVDLVWIFLFPMLYLV</sequence>
<feature type="transmembrane region" description="Helical" evidence="7">
    <location>
        <begin position="79"/>
        <end position="97"/>
    </location>
</feature>
<dbReference type="Pfam" id="PF00510">
    <property type="entry name" value="COX3"/>
    <property type="match status" value="1"/>
</dbReference>
<evidence type="ECO:0000256" key="3">
    <source>
        <dbReference type="ARBA" id="ARBA00022692"/>
    </source>
</evidence>
<accession>A0A540WR29</accession>
<name>A0A540WR29_9BACT</name>
<dbReference type="SUPFAM" id="SSF81452">
    <property type="entry name" value="Cytochrome c oxidase subunit III-like"/>
    <property type="match status" value="1"/>
</dbReference>
<dbReference type="InterPro" id="IPR000298">
    <property type="entry name" value="Cyt_c_oxidase-like_su3"/>
</dbReference>
<comment type="caution">
    <text evidence="9">The sequence shown here is derived from an EMBL/GenBank/DDBJ whole genome shotgun (WGS) entry which is preliminary data.</text>
</comment>
<keyword evidence="5 7" id="KW-0472">Membrane</keyword>
<keyword evidence="10" id="KW-1185">Reference proteome</keyword>
<protein>
    <submittedName>
        <fullName evidence="9">Cytochrome c oxidase subunit 3 family protein</fullName>
    </submittedName>
</protein>
<dbReference type="GO" id="GO:0019646">
    <property type="term" value="P:aerobic electron transport chain"/>
    <property type="evidence" value="ECO:0007669"/>
    <property type="project" value="InterPro"/>
</dbReference>
<feature type="transmembrane region" description="Helical" evidence="7">
    <location>
        <begin position="104"/>
        <end position="125"/>
    </location>
</feature>
<comment type="similarity">
    <text evidence="2 6">Belongs to the cytochrome c oxidase subunit 3 family.</text>
</comment>
<dbReference type="PROSITE" id="PS50253">
    <property type="entry name" value="COX3"/>
    <property type="match status" value="1"/>
</dbReference>
<keyword evidence="3 6" id="KW-0812">Transmembrane</keyword>
<organism evidence="9 10">
    <name type="scientific">Myxococcus llanfairpwllgwyngyllgogerychwyrndrobwllllantysiliogogogochensis</name>
    <dbReference type="NCBI Taxonomy" id="2590453"/>
    <lineage>
        <taxon>Bacteria</taxon>
        <taxon>Pseudomonadati</taxon>
        <taxon>Myxococcota</taxon>
        <taxon>Myxococcia</taxon>
        <taxon>Myxococcales</taxon>
        <taxon>Cystobacterineae</taxon>
        <taxon>Myxococcaceae</taxon>
        <taxon>Myxococcus</taxon>
    </lineage>
</organism>
<feature type="domain" description="Heme-copper oxidase subunit III family profile" evidence="8">
    <location>
        <begin position="32"/>
        <end position="221"/>
    </location>
</feature>
<evidence type="ECO:0000256" key="6">
    <source>
        <dbReference type="RuleBase" id="RU003376"/>
    </source>
</evidence>
<feature type="transmembrane region" description="Helical" evidence="7">
    <location>
        <begin position="151"/>
        <end position="181"/>
    </location>
</feature>
<evidence type="ECO:0000256" key="7">
    <source>
        <dbReference type="SAM" id="Phobius"/>
    </source>
</evidence>
<evidence type="ECO:0000256" key="5">
    <source>
        <dbReference type="ARBA" id="ARBA00023136"/>
    </source>
</evidence>
<dbReference type="PANTHER" id="PTHR11403:SF6">
    <property type="entry name" value="NITRIC OXIDE REDUCTASE SUBUNIT E"/>
    <property type="match status" value="1"/>
</dbReference>
<evidence type="ECO:0000313" key="10">
    <source>
        <dbReference type="Proteomes" id="UP000315369"/>
    </source>
</evidence>
<dbReference type="CDD" id="cd02862">
    <property type="entry name" value="NorE_like"/>
    <property type="match status" value="1"/>
</dbReference>